<proteinExistence type="predicted"/>
<sequence length="74" mass="8206">MCTQYQYRGRCWCNGRTGQTRKPPRLQCANFETKIYGIKCPNCIHEAAAAAVGAEVQAEAEAARILLGMRNGRC</sequence>
<evidence type="ECO:0000313" key="1">
    <source>
        <dbReference type="EMBL" id="TGO25316.1"/>
    </source>
</evidence>
<dbReference type="EMBL" id="PQXI01000083">
    <property type="protein sequence ID" value="TGO25316.1"/>
    <property type="molecule type" value="Genomic_DNA"/>
</dbReference>
<organism evidence="1 2">
    <name type="scientific">Botrytis paeoniae</name>
    <dbReference type="NCBI Taxonomy" id="278948"/>
    <lineage>
        <taxon>Eukaryota</taxon>
        <taxon>Fungi</taxon>
        <taxon>Dikarya</taxon>
        <taxon>Ascomycota</taxon>
        <taxon>Pezizomycotina</taxon>
        <taxon>Leotiomycetes</taxon>
        <taxon>Helotiales</taxon>
        <taxon>Sclerotiniaceae</taxon>
        <taxon>Botrytis</taxon>
    </lineage>
</organism>
<dbReference type="AlphaFoldDB" id="A0A4Z1FKS1"/>
<keyword evidence="2" id="KW-1185">Reference proteome</keyword>
<accession>A0A4Z1FKS1</accession>
<protein>
    <submittedName>
        <fullName evidence="1">Uncharacterized protein</fullName>
    </submittedName>
</protein>
<reference evidence="1 2" key="1">
    <citation type="submission" date="2017-12" db="EMBL/GenBank/DDBJ databases">
        <title>Comparative genomics of Botrytis spp.</title>
        <authorList>
            <person name="Valero-Jimenez C.A."/>
            <person name="Tapia P."/>
            <person name="Veloso J."/>
            <person name="Silva-Moreno E."/>
            <person name="Staats M."/>
            <person name="Valdes J.H."/>
            <person name="Van Kan J.A.L."/>
        </authorList>
    </citation>
    <scope>NUCLEOTIDE SEQUENCE [LARGE SCALE GENOMIC DNA]</scope>
    <source>
        <strain evidence="1 2">Bp0003</strain>
    </source>
</reference>
<evidence type="ECO:0000313" key="2">
    <source>
        <dbReference type="Proteomes" id="UP000297910"/>
    </source>
</evidence>
<comment type="caution">
    <text evidence="1">The sequence shown here is derived from an EMBL/GenBank/DDBJ whole genome shotgun (WGS) entry which is preliminary data.</text>
</comment>
<name>A0A4Z1FKS1_9HELO</name>
<dbReference type="Proteomes" id="UP000297910">
    <property type="component" value="Unassembled WGS sequence"/>
</dbReference>
<gene>
    <name evidence="1" type="ORF">BPAE_0083g00490</name>
</gene>